<organism evidence="3 4">
    <name type="scientific">Streptomyces milbemycinicus</name>
    <dbReference type="NCBI Taxonomy" id="476552"/>
    <lineage>
        <taxon>Bacteria</taxon>
        <taxon>Bacillati</taxon>
        <taxon>Actinomycetota</taxon>
        <taxon>Actinomycetes</taxon>
        <taxon>Kitasatosporales</taxon>
        <taxon>Streptomycetaceae</taxon>
        <taxon>Streptomyces</taxon>
    </lineage>
</organism>
<dbReference type="InterPro" id="IPR035965">
    <property type="entry name" value="PAS-like_dom_sf"/>
</dbReference>
<evidence type="ECO:0000313" key="3">
    <source>
        <dbReference type="EMBL" id="MFK4266126.1"/>
    </source>
</evidence>
<dbReference type="Pfam" id="PF00989">
    <property type="entry name" value="PAS"/>
    <property type="match status" value="1"/>
</dbReference>
<evidence type="ECO:0000256" key="1">
    <source>
        <dbReference type="ARBA" id="ARBA00022801"/>
    </source>
</evidence>
<dbReference type="SUPFAM" id="SSF81606">
    <property type="entry name" value="PP2C-like"/>
    <property type="match status" value="1"/>
</dbReference>
<dbReference type="Pfam" id="PF13581">
    <property type="entry name" value="HATPase_c_2"/>
    <property type="match status" value="1"/>
</dbReference>
<dbReference type="SUPFAM" id="SSF55874">
    <property type="entry name" value="ATPase domain of HSP90 chaperone/DNA topoisomerase II/histidine kinase"/>
    <property type="match status" value="1"/>
</dbReference>
<keyword evidence="1" id="KW-0378">Hydrolase</keyword>
<dbReference type="Gene3D" id="3.30.450.40">
    <property type="match status" value="1"/>
</dbReference>
<dbReference type="Pfam" id="PF07228">
    <property type="entry name" value="SpoIIE"/>
    <property type="match status" value="1"/>
</dbReference>
<dbReference type="InterPro" id="IPR036457">
    <property type="entry name" value="PPM-type-like_dom_sf"/>
</dbReference>
<dbReference type="NCBIfam" id="TIGR00229">
    <property type="entry name" value="sensory_box"/>
    <property type="match status" value="1"/>
</dbReference>
<dbReference type="InterPro" id="IPR001932">
    <property type="entry name" value="PPM-type_phosphatase-like_dom"/>
</dbReference>
<reference evidence="3 4" key="1">
    <citation type="submission" date="2024-11" db="EMBL/GenBank/DDBJ databases">
        <title>The Natural Products Discovery Center: Release of the First 8490 Sequenced Strains for Exploring Actinobacteria Biosynthetic Diversity.</title>
        <authorList>
            <person name="Kalkreuter E."/>
            <person name="Kautsar S.A."/>
            <person name="Yang D."/>
            <person name="Bader C.D."/>
            <person name="Teijaro C.N."/>
            <person name="Fluegel L."/>
            <person name="Davis C.M."/>
            <person name="Simpson J.R."/>
            <person name="Lauterbach L."/>
            <person name="Steele A.D."/>
            <person name="Gui C."/>
            <person name="Meng S."/>
            <person name="Li G."/>
            <person name="Viehrig K."/>
            <person name="Ye F."/>
            <person name="Su P."/>
            <person name="Kiefer A.F."/>
            <person name="Nichols A."/>
            <person name="Cepeda A.J."/>
            <person name="Yan W."/>
            <person name="Fan B."/>
            <person name="Jiang Y."/>
            <person name="Adhikari A."/>
            <person name="Zheng C.-J."/>
            <person name="Schuster L."/>
            <person name="Cowan T.M."/>
            <person name="Smanski M.J."/>
            <person name="Chevrette M.G."/>
            <person name="De Carvalho L.P.S."/>
            <person name="Shen B."/>
        </authorList>
    </citation>
    <scope>NUCLEOTIDE SEQUENCE [LARGE SCALE GENOMIC DNA]</scope>
    <source>
        <strain evidence="3 4">NPDC020863</strain>
    </source>
</reference>
<name>A0ABW8LPA9_9ACTN</name>
<dbReference type="Pfam" id="PF01590">
    <property type="entry name" value="GAF"/>
    <property type="match status" value="1"/>
</dbReference>
<dbReference type="SMART" id="SM00065">
    <property type="entry name" value="GAF"/>
    <property type="match status" value="1"/>
</dbReference>
<dbReference type="InterPro" id="IPR013656">
    <property type="entry name" value="PAS_4"/>
</dbReference>
<comment type="caution">
    <text evidence="3">The sequence shown here is derived from an EMBL/GenBank/DDBJ whole genome shotgun (WGS) entry which is preliminary data.</text>
</comment>
<dbReference type="Gene3D" id="3.30.565.10">
    <property type="entry name" value="Histidine kinase-like ATPase, C-terminal domain"/>
    <property type="match status" value="1"/>
</dbReference>
<protein>
    <submittedName>
        <fullName evidence="3">SpoIIE family protein phosphatase</fullName>
    </submittedName>
</protein>
<keyword evidence="4" id="KW-1185">Reference proteome</keyword>
<accession>A0ABW8LPA9</accession>
<proteinExistence type="predicted"/>
<dbReference type="InterPro" id="IPR013767">
    <property type="entry name" value="PAS_fold"/>
</dbReference>
<dbReference type="CDD" id="cd00130">
    <property type="entry name" value="PAS"/>
    <property type="match status" value="1"/>
</dbReference>
<dbReference type="SUPFAM" id="SSF55785">
    <property type="entry name" value="PYP-like sensor domain (PAS domain)"/>
    <property type="match status" value="2"/>
</dbReference>
<dbReference type="PROSITE" id="PS50112">
    <property type="entry name" value="PAS"/>
    <property type="match status" value="1"/>
</dbReference>
<dbReference type="Gene3D" id="3.60.40.10">
    <property type="entry name" value="PPM-type phosphatase domain"/>
    <property type="match status" value="1"/>
</dbReference>
<dbReference type="EMBL" id="JBJDQH010000004">
    <property type="protein sequence ID" value="MFK4266126.1"/>
    <property type="molecule type" value="Genomic_DNA"/>
</dbReference>
<dbReference type="InterPro" id="IPR003594">
    <property type="entry name" value="HATPase_dom"/>
</dbReference>
<dbReference type="CDD" id="cd16936">
    <property type="entry name" value="HATPase_RsbW-like"/>
    <property type="match status" value="1"/>
</dbReference>
<dbReference type="Proteomes" id="UP001620295">
    <property type="component" value="Unassembled WGS sequence"/>
</dbReference>
<dbReference type="SMART" id="SM00091">
    <property type="entry name" value="PAS"/>
    <property type="match status" value="2"/>
</dbReference>
<feature type="domain" description="PAS" evidence="2">
    <location>
        <begin position="17"/>
        <end position="55"/>
    </location>
</feature>
<dbReference type="InterPro" id="IPR036890">
    <property type="entry name" value="HATPase_C_sf"/>
</dbReference>
<dbReference type="PANTHER" id="PTHR43156">
    <property type="entry name" value="STAGE II SPORULATION PROTEIN E-RELATED"/>
    <property type="match status" value="1"/>
</dbReference>
<dbReference type="InterPro" id="IPR029016">
    <property type="entry name" value="GAF-like_dom_sf"/>
</dbReference>
<dbReference type="RefSeq" id="WP_404746346.1">
    <property type="nucleotide sequence ID" value="NZ_JBJDQH010000004.1"/>
</dbReference>
<dbReference type="Pfam" id="PF08448">
    <property type="entry name" value="PAS_4"/>
    <property type="match status" value="1"/>
</dbReference>
<evidence type="ECO:0000313" key="4">
    <source>
        <dbReference type="Proteomes" id="UP001620295"/>
    </source>
</evidence>
<dbReference type="Gene3D" id="3.30.450.20">
    <property type="entry name" value="PAS domain"/>
    <property type="match status" value="2"/>
</dbReference>
<evidence type="ECO:0000259" key="2">
    <source>
        <dbReference type="PROSITE" id="PS50112"/>
    </source>
</evidence>
<gene>
    <name evidence="3" type="ORF">ACI2L5_14430</name>
</gene>
<dbReference type="PANTHER" id="PTHR43156:SF2">
    <property type="entry name" value="STAGE II SPORULATION PROTEIN E"/>
    <property type="match status" value="1"/>
</dbReference>
<dbReference type="SMART" id="SM00331">
    <property type="entry name" value="PP2C_SIG"/>
    <property type="match status" value="1"/>
</dbReference>
<dbReference type="InterPro" id="IPR003018">
    <property type="entry name" value="GAF"/>
</dbReference>
<sequence>MRRRDTARDRPIRSDDLFDEASTAKATIDERGIVTGWNEGARRLLGHPDSAVVGRPASRLLADGAAGDLPGLLEPLTRWSGELTLRHRDGRPLRVGLLAHHRRTADGGAEWLLVSPLDRTGPTTADDELVRAAFAQGPCTMAVFDARLHVRWVNTYMEGVVGLGQAQVRGLRVSDVVPDTRGAEIERMMRLVLDTGLPQYLSLPPEHGKAAWSISLAPLLGDDDGRALGVVLSGHDTTTRYEAQRRLARLNEAGVLIGSTLDIVRTAQELTDVAAPEFADFAVVDLLPEIHPGGAEPPPGPVPGTVVLRRVAARSALEGTPEMVVALGDLAVYSEHSPAAECLAAGRGVLVTVVPETTARWERDDPARAAKVREFGFHSTIAVPLLARGTTLGVAAFARHRRPEPFEADDLLLAEEITARAAVCIDNAHRYTRQRAAALTLQRSLLPQALPPHPAVQTAGRYLPAGSRAGVGGDWFDVIPLSSARVALVVGDVVGHGFQASAAMGRLRTAVRTLADVELPPDELLTHLDDLVNRLSAETEDEPGAEAPTAADIGATCLYAVYDPVSRRCTLARAGHPPPVLTRPDGTAEYLDLPSGPPLGLGSLPFESREVELAEGSLLSLYTNGLIQVPDRDVDDAVDTLRTVLSRPTESLEDLCDAVLSTLVPRRPADDVALLVARTRALDASQVATWDLPAEPAVVARARKNATDQLIAWGLDEAVFTTELVVSELVTNAIRHAQAPIQLRLIHDRDLICEVSDGSSTAPHLRRARVFDEGGRGLLLVAQLARRWGTRHGPTGKTIWAEQALPDPAG</sequence>
<dbReference type="SUPFAM" id="SSF55781">
    <property type="entry name" value="GAF domain-like"/>
    <property type="match status" value="1"/>
</dbReference>
<dbReference type="InterPro" id="IPR052016">
    <property type="entry name" value="Bact_Sigma-Reg"/>
</dbReference>
<dbReference type="InterPro" id="IPR000014">
    <property type="entry name" value="PAS"/>
</dbReference>